<keyword evidence="1" id="KW-0808">Transferase</keyword>
<evidence type="ECO:0000313" key="1">
    <source>
        <dbReference type="EMBL" id="HCW69454.1"/>
    </source>
</evidence>
<reference evidence="1 2" key="1">
    <citation type="journal article" date="2018" name="Nat. Biotechnol.">
        <title>A standardized bacterial taxonomy based on genome phylogeny substantially revises the tree of life.</title>
        <authorList>
            <person name="Parks D.H."/>
            <person name="Chuvochina M."/>
            <person name="Waite D.W."/>
            <person name="Rinke C."/>
            <person name="Skarshewski A."/>
            <person name="Chaumeil P.A."/>
            <person name="Hugenholtz P."/>
        </authorList>
    </citation>
    <scope>NUCLEOTIDE SEQUENCE [LARGE SCALE GENOMIC DNA]</scope>
    <source>
        <strain evidence="1">UBA9881</strain>
    </source>
</reference>
<name>A0A3D5NEI0_9PROT</name>
<proteinExistence type="predicted"/>
<dbReference type="PANTHER" id="PTHR11265:SF0">
    <property type="entry name" value="12S RRNA N4-METHYLCYTIDINE METHYLTRANSFERASE"/>
    <property type="match status" value="1"/>
</dbReference>
<sequence>MTDKDISFATEDRPHKPVLLREVLDALAPGDGEIMVDGTFGAGGYSRAILDSAQCEL</sequence>
<evidence type="ECO:0000313" key="2">
    <source>
        <dbReference type="Proteomes" id="UP000264179"/>
    </source>
</evidence>
<dbReference type="SUPFAM" id="SSF53335">
    <property type="entry name" value="S-adenosyl-L-methionine-dependent methyltransferases"/>
    <property type="match status" value="1"/>
</dbReference>
<dbReference type="Gene3D" id="3.40.50.150">
    <property type="entry name" value="Vaccinia Virus protein VP39"/>
    <property type="match status" value="1"/>
</dbReference>
<dbReference type="Proteomes" id="UP000264179">
    <property type="component" value="Unassembled WGS sequence"/>
</dbReference>
<dbReference type="PANTHER" id="PTHR11265">
    <property type="entry name" value="S-ADENOSYL-METHYLTRANSFERASE MRAW"/>
    <property type="match status" value="1"/>
</dbReference>
<gene>
    <name evidence="1" type="primary">mraW</name>
    <name evidence="1" type="ORF">DHR80_20085</name>
</gene>
<dbReference type="InterPro" id="IPR029063">
    <property type="entry name" value="SAM-dependent_MTases_sf"/>
</dbReference>
<dbReference type="InterPro" id="IPR002903">
    <property type="entry name" value="RsmH"/>
</dbReference>
<dbReference type="EMBL" id="DPOP01000155">
    <property type="protein sequence ID" value="HCW69454.1"/>
    <property type="molecule type" value="Genomic_DNA"/>
</dbReference>
<organism evidence="1 2">
    <name type="scientific">Thalassospira lucentensis</name>
    <dbReference type="NCBI Taxonomy" id="168935"/>
    <lineage>
        <taxon>Bacteria</taxon>
        <taxon>Pseudomonadati</taxon>
        <taxon>Pseudomonadota</taxon>
        <taxon>Alphaproteobacteria</taxon>
        <taxon>Rhodospirillales</taxon>
        <taxon>Thalassospiraceae</taxon>
        <taxon>Thalassospira</taxon>
    </lineage>
</organism>
<dbReference type="Pfam" id="PF01795">
    <property type="entry name" value="Methyltransf_5"/>
    <property type="match status" value="1"/>
</dbReference>
<dbReference type="GO" id="GO:0070475">
    <property type="term" value="P:rRNA base methylation"/>
    <property type="evidence" value="ECO:0007669"/>
    <property type="project" value="TreeGrafter"/>
</dbReference>
<comment type="caution">
    <text evidence="1">The sequence shown here is derived from an EMBL/GenBank/DDBJ whole genome shotgun (WGS) entry which is preliminary data.</text>
</comment>
<dbReference type="RefSeq" id="WP_277278909.1">
    <property type="nucleotide sequence ID" value="NZ_DPOP01000155.1"/>
</dbReference>
<keyword evidence="1" id="KW-0489">Methyltransferase</keyword>
<dbReference type="AlphaFoldDB" id="A0A3D5NEI0"/>
<accession>A0A3D5NEI0</accession>
<protein>
    <submittedName>
        <fullName evidence="1">16S rRNA (Cytosine(1402)-N(4))-methyltransferase</fullName>
    </submittedName>
</protein>
<feature type="non-terminal residue" evidence="1">
    <location>
        <position position="57"/>
    </location>
</feature>
<dbReference type="GO" id="GO:0071424">
    <property type="term" value="F:rRNA (cytosine-N4-)-methyltransferase activity"/>
    <property type="evidence" value="ECO:0007669"/>
    <property type="project" value="TreeGrafter"/>
</dbReference>